<dbReference type="EMBL" id="JBBNAG010000008">
    <property type="protein sequence ID" value="KAK9112342.1"/>
    <property type="molecule type" value="Genomic_DNA"/>
</dbReference>
<keyword evidence="2" id="KW-1185">Reference proteome</keyword>
<sequence length="67" mass="7748">MNVDTLKSVEVDEVTQVEDYWSETVEGLEVFQIESVIVVAQDEKENEMKIDVISEMPKEPQKESEED</sequence>
<protein>
    <submittedName>
        <fullName evidence="1">Uncharacterized protein</fullName>
    </submittedName>
</protein>
<organism evidence="1 2">
    <name type="scientific">Stephania cephalantha</name>
    <dbReference type="NCBI Taxonomy" id="152367"/>
    <lineage>
        <taxon>Eukaryota</taxon>
        <taxon>Viridiplantae</taxon>
        <taxon>Streptophyta</taxon>
        <taxon>Embryophyta</taxon>
        <taxon>Tracheophyta</taxon>
        <taxon>Spermatophyta</taxon>
        <taxon>Magnoliopsida</taxon>
        <taxon>Ranunculales</taxon>
        <taxon>Menispermaceae</taxon>
        <taxon>Menispermoideae</taxon>
        <taxon>Cissampelideae</taxon>
        <taxon>Stephania</taxon>
    </lineage>
</organism>
<gene>
    <name evidence="1" type="ORF">Scep_019861</name>
</gene>
<accession>A0AAP0NLT7</accession>
<name>A0AAP0NLT7_9MAGN</name>
<proteinExistence type="predicted"/>
<dbReference type="AlphaFoldDB" id="A0AAP0NLT7"/>
<evidence type="ECO:0000313" key="2">
    <source>
        <dbReference type="Proteomes" id="UP001419268"/>
    </source>
</evidence>
<dbReference type="Proteomes" id="UP001419268">
    <property type="component" value="Unassembled WGS sequence"/>
</dbReference>
<comment type="caution">
    <text evidence="1">The sequence shown here is derived from an EMBL/GenBank/DDBJ whole genome shotgun (WGS) entry which is preliminary data.</text>
</comment>
<evidence type="ECO:0000313" key="1">
    <source>
        <dbReference type="EMBL" id="KAK9112342.1"/>
    </source>
</evidence>
<reference evidence="1 2" key="1">
    <citation type="submission" date="2024-01" db="EMBL/GenBank/DDBJ databases">
        <title>Genome assemblies of Stephania.</title>
        <authorList>
            <person name="Yang L."/>
        </authorList>
    </citation>
    <scope>NUCLEOTIDE SEQUENCE [LARGE SCALE GENOMIC DNA]</scope>
    <source>
        <strain evidence="1">JXDWG</strain>
        <tissue evidence="1">Leaf</tissue>
    </source>
</reference>